<dbReference type="EMBL" id="LVLJ01000884">
    <property type="protein sequence ID" value="OAE32159.1"/>
    <property type="molecule type" value="Genomic_DNA"/>
</dbReference>
<feature type="compositionally biased region" description="Basic and acidic residues" evidence="1">
    <location>
        <begin position="33"/>
        <end position="44"/>
    </location>
</feature>
<comment type="caution">
    <text evidence="2">The sequence shown here is derived from an EMBL/GenBank/DDBJ whole genome shotgun (WGS) entry which is preliminary data.</text>
</comment>
<keyword evidence="3" id="KW-1185">Reference proteome</keyword>
<proteinExistence type="predicted"/>
<accession>A0A176WGF4</accession>
<name>A0A176WGF4_MARPO</name>
<feature type="region of interest" description="Disordered" evidence="1">
    <location>
        <begin position="1"/>
        <end position="45"/>
    </location>
</feature>
<dbReference type="Proteomes" id="UP000077202">
    <property type="component" value="Unassembled WGS sequence"/>
</dbReference>
<evidence type="ECO:0000313" key="2">
    <source>
        <dbReference type="EMBL" id="OAE32159.1"/>
    </source>
</evidence>
<evidence type="ECO:0000313" key="3">
    <source>
        <dbReference type="Proteomes" id="UP000077202"/>
    </source>
</evidence>
<sequence length="262" mass="28640">MGLPGLPGALRVVRRSAGPGQSERASCGPAVCHTERGEETRREEPGEEVVVLGRRGRGALAKKAFEGLLARRQEGAIIPPRSTSRGRMVPGGAAPAPARRRAWKLVRCRHDRARPQEKEEEEKDASRCGHNDGFVVAVSVLDCKHLWVGNCGALLRPGRASIELVVLCRSGQELLKFVCGPRLRLLGVRLCVSGRRVVVWGPEGRKAAALIDLLQISWQDPVFLLVRVAKFGLRRRATHAPSSRFSILALLSSFSWSFLLVG</sequence>
<gene>
    <name evidence="2" type="ORF">AXG93_2912s1490</name>
</gene>
<dbReference type="AlphaFoldDB" id="A0A176WGF4"/>
<reference evidence="2" key="1">
    <citation type="submission" date="2016-03" db="EMBL/GenBank/DDBJ databases">
        <title>Mechanisms controlling the formation of the plant cell surface in tip-growing cells are functionally conserved among land plants.</title>
        <authorList>
            <person name="Honkanen S."/>
            <person name="Jones V.A."/>
            <person name="Morieri G."/>
            <person name="Champion C."/>
            <person name="Hetherington A.J."/>
            <person name="Kelly S."/>
            <person name="Saint-Marcoux D."/>
            <person name="Proust H."/>
            <person name="Prescott H."/>
            <person name="Dolan L."/>
        </authorList>
    </citation>
    <scope>NUCLEOTIDE SEQUENCE [LARGE SCALE GENOMIC DNA]</scope>
    <source>
        <tissue evidence="2">Whole gametophyte</tissue>
    </source>
</reference>
<evidence type="ECO:0000256" key="1">
    <source>
        <dbReference type="SAM" id="MobiDB-lite"/>
    </source>
</evidence>
<protein>
    <submittedName>
        <fullName evidence="2">Uncharacterized protein</fullName>
    </submittedName>
</protein>
<organism evidence="2 3">
    <name type="scientific">Marchantia polymorpha subsp. ruderalis</name>
    <dbReference type="NCBI Taxonomy" id="1480154"/>
    <lineage>
        <taxon>Eukaryota</taxon>
        <taxon>Viridiplantae</taxon>
        <taxon>Streptophyta</taxon>
        <taxon>Embryophyta</taxon>
        <taxon>Marchantiophyta</taxon>
        <taxon>Marchantiopsida</taxon>
        <taxon>Marchantiidae</taxon>
        <taxon>Marchantiales</taxon>
        <taxon>Marchantiaceae</taxon>
        <taxon>Marchantia</taxon>
    </lineage>
</organism>